<dbReference type="InterPro" id="IPR003760">
    <property type="entry name" value="PnrA-like"/>
</dbReference>
<dbReference type="eggNOG" id="COG1744">
    <property type="taxonomic scope" value="Bacteria"/>
</dbReference>
<evidence type="ECO:0000256" key="5">
    <source>
        <dbReference type="ARBA" id="ARBA00023136"/>
    </source>
</evidence>
<dbReference type="GO" id="GO:0005886">
    <property type="term" value="C:plasma membrane"/>
    <property type="evidence" value="ECO:0007669"/>
    <property type="project" value="UniProtKB-SubCell"/>
</dbReference>
<comment type="subcellular location">
    <subcellularLocation>
        <location evidence="1">Cell membrane</location>
        <topology evidence="1">Lipid-anchor</topology>
    </subcellularLocation>
</comment>
<dbReference type="SUPFAM" id="SSF53822">
    <property type="entry name" value="Periplasmic binding protein-like I"/>
    <property type="match status" value="1"/>
</dbReference>
<dbReference type="HOGENOM" id="CLU_038813_1_1_4"/>
<keyword evidence="3" id="KW-1003">Cell membrane</keyword>
<evidence type="ECO:0000256" key="4">
    <source>
        <dbReference type="ARBA" id="ARBA00022729"/>
    </source>
</evidence>
<comment type="similarity">
    <text evidence="2">Belongs to the BMP lipoprotein family.</text>
</comment>
<dbReference type="Gene3D" id="3.40.50.2300">
    <property type="match status" value="2"/>
</dbReference>
<evidence type="ECO:0000256" key="6">
    <source>
        <dbReference type="ARBA" id="ARBA00023288"/>
    </source>
</evidence>
<dbReference type="AlphaFoldDB" id="B2AGW9"/>
<dbReference type="Pfam" id="PF02608">
    <property type="entry name" value="Bmp"/>
    <property type="match status" value="1"/>
</dbReference>
<dbReference type="BioCyc" id="CTAI977880:RALTA_RS01705-MONOMER"/>
<evidence type="ECO:0000256" key="3">
    <source>
        <dbReference type="ARBA" id="ARBA00022475"/>
    </source>
</evidence>
<keyword evidence="5" id="KW-0472">Membrane</keyword>
<reference evidence="8 9" key="1">
    <citation type="journal article" date="2008" name="Genome Res.">
        <title>Genome sequence of the beta-rhizobium Cupriavidus taiwanensis and comparative genomics of rhizobia.</title>
        <authorList>
            <person name="Amadou C."/>
            <person name="Pascal G."/>
            <person name="Mangenot S."/>
            <person name="Glew M."/>
            <person name="Bontemps C."/>
            <person name="Capela D."/>
            <person name="Carrere S."/>
            <person name="Cruveiller S."/>
            <person name="Dossat C."/>
            <person name="Lajus A."/>
            <person name="Marchetti M."/>
            <person name="Poinsot V."/>
            <person name="Rouy Z."/>
            <person name="Servin B."/>
            <person name="Saad M."/>
            <person name="Schenowitz C."/>
            <person name="Barbe V."/>
            <person name="Batut J."/>
            <person name="Medigue C."/>
            <person name="Masson-Boivin C."/>
        </authorList>
    </citation>
    <scope>NUCLEOTIDE SEQUENCE [LARGE SCALE GENOMIC DNA]</scope>
    <source>
        <strain evidence="9">DSM 17343 / BCRC 17206 / CCUG 44338 / CIP 107171 / LMG 19424 / R1</strain>
    </source>
</reference>
<dbReference type="Proteomes" id="UP000001692">
    <property type="component" value="Chromosome 1"/>
</dbReference>
<keyword evidence="9" id="KW-1185">Reference proteome</keyword>
<dbReference type="InterPro" id="IPR050957">
    <property type="entry name" value="BMP_lipoprotein"/>
</dbReference>
<name>B2AGW9_CUPTR</name>
<organism evidence="8 9">
    <name type="scientific">Cupriavidus taiwanensis (strain DSM 17343 / BCRC 17206 / CCUG 44338 / CIP 107171 / LMG 19424 / R1)</name>
    <name type="common">Ralstonia taiwanensis (strain LMG 19424)</name>
    <dbReference type="NCBI Taxonomy" id="977880"/>
    <lineage>
        <taxon>Bacteria</taxon>
        <taxon>Pseudomonadati</taxon>
        <taxon>Pseudomonadota</taxon>
        <taxon>Betaproteobacteria</taxon>
        <taxon>Burkholderiales</taxon>
        <taxon>Burkholderiaceae</taxon>
        <taxon>Cupriavidus</taxon>
    </lineage>
</organism>
<keyword evidence="6" id="KW-0449">Lipoprotein</keyword>
<feature type="domain" description="ABC transporter substrate-binding protein PnrA-like" evidence="7">
    <location>
        <begin position="47"/>
        <end position="259"/>
    </location>
</feature>
<keyword evidence="4" id="KW-0732">Signal</keyword>
<dbReference type="PANTHER" id="PTHR34296">
    <property type="entry name" value="TRANSCRIPTIONAL ACTIVATOR PROTEIN MED"/>
    <property type="match status" value="1"/>
</dbReference>
<evidence type="ECO:0000256" key="1">
    <source>
        <dbReference type="ARBA" id="ARBA00004193"/>
    </source>
</evidence>
<evidence type="ECO:0000256" key="2">
    <source>
        <dbReference type="ARBA" id="ARBA00008610"/>
    </source>
</evidence>
<proteinExistence type="inferred from homology"/>
<dbReference type="RefSeq" id="WP_012351683.1">
    <property type="nucleotide sequence ID" value="NC_010528.1"/>
</dbReference>
<dbReference type="EMBL" id="CU633749">
    <property type="protein sequence ID" value="CAP63018.1"/>
    <property type="molecule type" value="Genomic_DNA"/>
</dbReference>
<accession>B2AGW9</accession>
<evidence type="ECO:0000259" key="7">
    <source>
        <dbReference type="Pfam" id="PF02608"/>
    </source>
</evidence>
<gene>
    <name evidence="8" type="ordered locus">RALTA_A0349</name>
</gene>
<dbReference type="GeneID" id="29760820"/>
<protein>
    <recommendedName>
        <fullName evidence="7">ABC transporter substrate-binding protein PnrA-like domain-containing protein</fullName>
    </recommendedName>
</protein>
<dbReference type="InterPro" id="IPR028082">
    <property type="entry name" value="Peripla_BP_I"/>
</dbReference>
<dbReference type="KEGG" id="cti:RALTA_A0349"/>
<evidence type="ECO:0000313" key="8">
    <source>
        <dbReference type="EMBL" id="CAP63018.1"/>
    </source>
</evidence>
<sequence>MSARIQVVLFGPEGRGSFNEAGHAGAVRARDAGHDVAVAWIADPDPQARAAALLALCESEPDLVVAHGGQGDYPVAVAAARHPLRRFVVTQGSVLCANTASYAVLQEQSAFLAGVLAATDSRTGVVAHLSGEKVRPGLKGRAAFLHGVRSTMPGATALTTFCGNQHDPELASRAVTAQARAGADIVFAMIDGGRDGAIAACRASGIRQIGNVLDWTRRHPEVFLASAVADSGLCVEHAIADFARDRIAWGAAREFGLETPAAVRLALGRDVSQAARVALDHWSQRLLDGSVAVEEDYAGPEFETGTPASAQASQYR</sequence>
<dbReference type="PANTHER" id="PTHR34296:SF2">
    <property type="entry name" value="ABC TRANSPORTER GUANOSINE-BINDING PROTEIN NUPN"/>
    <property type="match status" value="1"/>
</dbReference>
<evidence type="ECO:0000313" key="9">
    <source>
        <dbReference type="Proteomes" id="UP000001692"/>
    </source>
</evidence>